<keyword evidence="3" id="KW-1185">Reference proteome</keyword>
<dbReference type="Pfam" id="PF04264">
    <property type="entry name" value="YceI"/>
    <property type="match status" value="1"/>
</dbReference>
<dbReference type="Proteomes" id="UP000727490">
    <property type="component" value="Unassembled WGS sequence"/>
</dbReference>
<name>A0A951IZD2_9BACT</name>
<gene>
    <name evidence="2" type="ORF">EGN73_17780</name>
</gene>
<dbReference type="PANTHER" id="PTHR34406:SF1">
    <property type="entry name" value="PROTEIN YCEI"/>
    <property type="match status" value="1"/>
</dbReference>
<dbReference type="EMBL" id="RPHB01000009">
    <property type="protein sequence ID" value="MBW3469648.1"/>
    <property type="molecule type" value="Genomic_DNA"/>
</dbReference>
<dbReference type="InterPro" id="IPR007372">
    <property type="entry name" value="Lipid/polyisoprenoid-bd_YceI"/>
</dbReference>
<proteinExistence type="predicted"/>
<dbReference type="SMART" id="SM00867">
    <property type="entry name" value="YceI"/>
    <property type="match status" value="1"/>
</dbReference>
<organism evidence="2 3">
    <name type="scientific">Arthrospiribacter ruber</name>
    <dbReference type="NCBI Taxonomy" id="2487934"/>
    <lineage>
        <taxon>Bacteria</taxon>
        <taxon>Pseudomonadati</taxon>
        <taxon>Bacteroidota</taxon>
        <taxon>Cytophagia</taxon>
        <taxon>Cytophagales</taxon>
        <taxon>Cyclobacteriaceae</taxon>
        <taxon>Arthrospiribacter</taxon>
    </lineage>
</organism>
<evidence type="ECO:0000259" key="1">
    <source>
        <dbReference type="SMART" id="SM00867"/>
    </source>
</evidence>
<feature type="domain" description="Lipid/polyisoprenoid-binding YceI-like" evidence="1">
    <location>
        <begin position="56"/>
        <end position="208"/>
    </location>
</feature>
<reference evidence="2 3" key="1">
    <citation type="journal article" date="2020" name="Syst. Appl. Microbiol.">
        <title>Arthrospiribacter ruber gen. nov., sp. nov., a novel bacterium isolated from Arthrospira cultures.</title>
        <authorList>
            <person name="Waleron M."/>
            <person name="Misztak A."/>
            <person name="Waleron M.M."/>
            <person name="Furmaniak M."/>
            <person name="Mrozik A."/>
            <person name="Waleron K."/>
        </authorList>
    </citation>
    <scope>NUCLEOTIDE SEQUENCE [LARGE SCALE GENOMIC DNA]</scope>
    <source>
        <strain evidence="2 3">DPMB0001</strain>
    </source>
</reference>
<evidence type="ECO:0000313" key="2">
    <source>
        <dbReference type="EMBL" id="MBW3469648.1"/>
    </source>
</evidence>
<dbReference type="AlphaFoldDB" id="A0A951IZD2"/>
<sequence length="208" mass="24030">MDIGYLYIVISPCRSSRNHCVRCENLSFRDEKPNLWKEPKFMALLVFLFIPFILSAQSIKPENPIQFKIKNAGITVDGTISDWEVEVDFDPKKLAQSSIRGKANPESIQTGIKLRDKHLHGREYFHIQKFPFISLESKSFQSKGKNTFVGIFELQIRDVKREVEIPFTLSQTGKQQKFKGEFVIDRLDFGIGEKSLVLSDEVRVIIEF</sequence>
<evidence type="ECO:0000313" key="3">
    <source>
        <dbReference type="Proteomes" id="UP000727490"/>
    </source>
</evidence>
<comment type="caution">
    <text evidence="2">The sequence shown here is derived from an EMBL/GenBank/DDBJ whole genome shotgun (WGS) entry which is preliminary data.</text>
</comment>
<accession>A0A951IZD2</accession>
<protein>
    <submittedName>
        <fullName evidence="2">YceI family protein</fullName>
    </submittedName>
</protein>
<dbReference type="PANTHER" id="PTHR34406">
    <property type="entry name" value="PROTEIN YCEI"/>
    <property type="match status" value="1"/>
</dbReference>